<evidence type="ECO:0000259" key="6">
    <source>
        <dbReference type="Pfam" id="PF07980"/>
    </source>
</evidence>
<evidence type="ECO:0000256" key="2">
    <source>
        <dbReference type="ARBA" id="ARBA00006275"/>
    </source>
</evidence>
<sequence>MKIMIANNTHECKVWVCLLIAFSLTISSCKKYLDAKPDQSLATPSTIEDLEGILNNYSFLNARFPSAAEVSSDNYYLKVSDWSSILDVQRNLYTWQKYDLIGSDYITPYSAIEYANIILDAVPKIDNTDPARLNVVKGNALFFRASYHYALAQLYCKAYQSSSASNDLGIALRLTSDVAIKPVRSTIATTYNSIIEDLKNASALLPPVSDVKYHAGKCAAFGMLARTYLSMGNYRSAGIYADSALNIYNKLLDFNSINKTSAIPFAQFNAEVIFDCRSAAPQALASSRAKVDTTLYRSYDLNDLRKVLFFKANMDGSYAFKGNYTGQNNAAVFTGLATDELYLIKAECAVRLDRHGDALAALNTLLSSRWKKGAFVNITIAGKDQLLSFILAERRKELVFRNARWTDLRRLNSDDNFKTTLTRNLNGTTYTLNPGSDRFVIQLDRSAIDLSGLIQNP</sequence>
<protein>
    <submittedName>
        <fullName evidence="8">SusD family protein</fullName>
    </submittedName>
</protein>
<gene>
    <name evidence="8" type="ORF">SAMN05192574_102181</name>
</gene>
<dbReference type="OrthoDB" id="653598at2"/>
<proteinExistence type="inferred from homology"/>
<dbReference type="AlphaFoldDB" id="A0A1H8D2M4"/>
<reference evidence="9" key="1">
    <citation type="submission" date="2016-10" db="EMBL/GenBank/DDBJ databases">
        <authorList>
            <person name="Varghese N."/>
            <person name="Submissions S."/>
        </authorList>
    </citation>
    <scope>NUCLEOTIDE SEQUENCE [LARGE SCALE GENOMIC DNA]</scope>
    <source>
        <strain evidence="9">Gh-48</strain>
    </source>
</reference>
<feature type="domain" description="RagB/SusD" evidence="6">
    <location>
        <begin position="340"/>
        <end position="419"/>
    </location>
</feature>
<keyword evidence="5" id="KW-0998">Cell outer membrane</keyword>
<evidence type="ECO:0000313" key="9">
    <source>
        <dbReference type="Proteomes" id="UP000198942"/>
    </source>
</evidence>
<evidence type="ECO:0000256" key="1">
    <source>
        <dbReference type="ARBA" id="ARBA00004442"/>
    </source>
</evidence>
<dbReference type="GO" id="GO:0009279">
    <property type="term" value="C:cell outer membrane"/>
    <property type="evidence" value="ECO:0007669"/>
    <property type="project" value="UniProtKB-SubCell"/>
</dbReference>
<dbReference type="PROSITE" id="PS51257">
    <property type="entry name" value="PROKAR_LIPOPROTEIN"/>
    <property type="match status" value="1"/>
</dbReference>
<dbReference type="InterPro" id="IPR033985">
    <property type="entry name" value="SusD-like_N"/>
</dbReference>
<accession>A0A1H8D2M4</accession>
<keyword evidence="4" id="KW-0472">Membrane</keyword>
<evidence type="ECO:0000256" key="4">
    <source>
        <dbReference type="ARBA" id="ARBA00023136"/>
    </source>
</evidence>
<feature type="domain" description="SusD-like N-terminal" evidence="7">
    <location>
        <begin position="31"/>
        <end position="229"/>
    </location>
</feature>
<organism evidence="8 9">
    <name type="scientific">Mucilaginibacter gossypiicola</name>
    <dbReference type="NCBI Taxonomy" id="551995"/>
    <lineage>
        <taxon>Bacteria</taxon>
        <taxon>Pseudomonadati</taxon>
        <taxon>Bacteroidota</taxon>
        <taxon>Sphingobacteriia</taxon>
        <taxon>Sphingobacteriales</taxon>
        <taxon>Sphingobacteriaceae</taxon>
        <taxon>Mucilaginibacter</taxon>
    </lineage>
</organism>
<dbReference type="InterPro" id="IPR012944">
    <property type="entry name" value="SusD_RagB_dom"/>
</dbReference>
<name>A0A1H8D2M4_9SPHI</name>
<evidence type="ECO:0000313" key="8">
    <source>
        <dbReference type="EMBL" id="SEN01475.1"/>
    </source>
</evidence>
<comment type="similarity">
    <text evidence="2">Belongs to the SusD family.</text>
</comment>
<dbReference type="Pfam" id="PF14322">
    <property type="entry name" value="SusD-like_3"/>
    <property type="match status" value="1"/>
</dbReference>
<evidence type="ECO:0000259" key="7">
    <source>
        <dbReference type="Pfam" id="PF14322"/>
    </source>
</evidence>
<dbReference type="RefSeq" id="WP_091209115.1">
    <property type="nucleotide sequence ID" value="NZ_FOCL01000002.1"/>
</dbReference>
<evidence type="ECO:0000256" key="5">
    <source>
        <dbReference type="ARBA" id="ARBA00023237"/>
    </source>
</evidence>
<dbReference type="SUPFAM" id="SSF48452">
    <property type="entry name" value="TPR-like"/>
    <property type="match status" value="1"/>
</dbReference>
<comment type="subcellular location">
    <subcellularLocation>
        <location evidence="1">Cell outer membrane</location>
    </subcellularLocation>
</comment>
<keyword evidence="9" id="KW-1185">Reference proteome</keyword>
<dbReference type="Pfam" id="PF07980">
    <property type="entry name" value="SusD_RagB"/>
    <property type="match status" value="1"/>
</dbReference>
<dbReference type="STRING" id="551995.SAMN05192574_102181"/>
<keyword evidence="3" id="KW-0732">Signal</keyword>
<evidence type="ECO:0000256" key="3">
    <source>
        <dbReference type="ARBA" id="ARBA00022729"/>
    </source>
</evidence>
<dbReference type="Proteomes" id="UP000198942">
    <property type="component" value="Unassembled WGS sequence"/>
</dbReference>
<dbReference type="Gene3D" id="1.25.40.390">
    <property type="match status" value="1"/>
</dbReference>
<dbReference type="InterPro" id="IPR011990">
    <property type="entry name" value="TPR-like_helical_dom_sf"/>
</dbReference>
<dbReference type="EMBL" id="FOCL01000002">
    <property type="protein sequence ID" value="SEN01475.1"/>
    <property type="molecule type" value="Genomic_DNA"/>
</dbReference>